<comment type="catalytic activity">
    <reaction evidence="7">
        <text>L-tyrosyl-[protein] + ATP = O-(5'-adenylyl)-L-tyrosyl-[protein] + diphosphate</text>
        <dbReference type="Rhea" id="RHEA:54288"/>
        <dbReference type="Rhea" id="RHEA-COMP:10136"/>
        <dbReference type="Rhea" id="RHEA-COMP:13846"/>
        <dbReference type="ChEBI" id="CHEBI:30616"/>
        <dbReference type="ChEBI" id="CHEBI:33019"/>
        <dbReference type="ChEBI" id="CHEBI:46858"/>
        <dbReference type="ChEBI" id="CHEBI:83624"/>
        <dbReference type="EC" id="2.7.7.108"/>
    </reaction>
</comment>
<evidence type="ECO:0000313" key="10">
    <source>
        <dbReference type="EMBL" id="AMU92924.1"/>
    </source>
</evidence>
<proteinExistence type="predicted"/>
<feature type="domain" description="Fido" evidence="9">
    <location>
        <begin position="49"/>
        <end position="187"/>
    </location>
</feature>
<dbReference type="PROSITE" id="PS51459">
    <property type="entry name" value="FIDO"/>
    <property type="match status" value="1"/>
</dbReference>
<keyword evidence="1" id="KW-0808">Transferase</keyword>
<dbReference type="EMBL" id="CP013346">
    <property type="protein sequence ID" value="AMU92924.1"/>
    <property type="molecule type" value="Genomic_DNA"/>
</dbReference>
<dbReference type="GO" id="GO:0070733">
    <property type="term" value="F:AMPylase activity"/>
    <property type="evidence" value="ECO:0007669"/>
    <property type="project" value="UniProtKB-EC"/>
</dbReference>
<keyword evidence="3" id="KW-0547">Nucleotide-binding</keyword>
<dbReference type="EC" id="2.7.7.108" evidence="5"/>
<dbReference type="PANTHER" id="PTHR39560">
    <property type="entry name" value="PROTEIN ADENYLYLTRANSFERASE FIC-RELATED"/>
    <property type="match status" value="1"/>
</dbReference>
<dbReference type="PANTHER" id="PTHR39560:SF1">
    <property type="entry name" value="PROTEIN ADENYLYLTRANSFERASE FIC-RELATED"/>
    <property type="match status" value="1"/>
</dbReference>
<evidence type="ECO:0000256" key="4">
    <source>
        <dbReference type="ARBA" id="ARBA00022840"/>
    </source>
</evidence>
<evidence type="ECO:0000256" key="1">
    <source>
        <dbReference type="ARBA" id="ARBA00022679"/>
    </source>
</evidence>
<dbReference type="Gene3D" id="1.10.3290.10">
    <property type="entry name" value="Fido-like domain"/>
    <property type="match status" value="1"/>
</dbReference>
<geneLocation type="plasmid" evidence="10 11">
    <name>unnamed2</name>
</geneLocation>
<evidence type="ECO:0000256" key="7">
    <source>
        <dbReference type="ARBA" id="ARBA00048696"/>
    </source>
</evidence>
<dbReference type="AlphaFoldDB" id="A0AAC9AZM7"/>
<dbReference type="InterPro" id="IPR036597">
    <property type="entry name" value="Fido-like_dom_sf"/>
</dbReference>
<name>A0AAC9AZM7_SPHMC</name>
<gene>
    <name evidence="10" type="ORF">ATM17_40305</name>
</gene>
<keyword evidence="2" id="KW-0548">Nucleotidyltransferase</keyword>
<dbReference type="InterPro" id="IPR003812">
    <property type="entry name" value="Fido"/>
</dbReference>
<dbReference type="RefSeq" id="WP_054735579.1">
    <property type="nucleotide sequence ID" value="NZ_CP009431.1"/>
</dbReference>
<evidence type="ECO:0000313" key="11">
    <source>
        <dbReference type="Proteomes" id="UP000076088"/>
    </source>
</evidence>
<keyword evidence="11" id="KW-1185">Reference proteome</keyword>
<sequence length="436" mass="47806">MAGTDPYAYPGTDVLRNRLGITDGKELDRRERLIIRARGNEAARMDFPLTPDGYRVLHKHLFQDLYEWAGQDRTVNIGKQGSLFAHAPYIANGLNAMFKELGEKNNFRGLKREEFFDHLGHHMNELNAVHPFREGNGRTMRLHAAQIAREAGHPIRIASIDERAWMDGSRHGFTTGDHRALSAALSAASVKRDLGPEARTGPGGLAFLPSRDPPAGQRYRMTLNKVREELEKHLPVARAEAADRLSKLMKAGASTEGIVKARGELAYVRHAKGPVYQSHLLNYLGSREVEAVITPKQTPLERVREIGAALAVQINMQQGAQLQRAIRALERPIFPPGHSPMHERLADAFLKNAAEKNAADPRLAPAQAIVDAAVQAARGRGESARAIEATGESTRKAVAAVIRSGEPLNANAPELRGRGAAQQQSPSPSKDKGRSR</sequence>
<keyword evidence="4" id="KW-0067">ATP-binding</keyword>
<evidence type="ECO:0000256" key="2">
    <source>
        <dbReference type="ARBA" id="ARBA00022695"/>
    </source>
</evidence>
<dbReference type="Pfam" id="PF02661">
    <property type="entry name" value="Fic"/>
    <property type="match status" value="1"/>
</dbReference>
<evidence type="ECO:0000256" key="5">
    <source>
        <dbReference type="ARBA" id="ARBA00034531"/>
    </source>
</evidence>
<dbReference type="GO" id="GO:0005524">
    <property type="term" value="F:ATP binding"/>
    <property type="evidence" value="ECO:0007669"/>
    <property type="project" value="UniProtKB-KW"/>
</dbReference>
<feature type="region of interest" description="Disordered" evidence="8">
    <location>
        <begin position="404"/>
        <end position="436"/>
    </location>
</feature>
<dbReference type="GO" id="GO:0051302">
    <property type="term" value="P:regulation of cell division"/>
    <property type="evidence" value="ECO:0007669"/>
    <property type="project" value="TreeGrafter"/>
</dbReference>
<reference evidence="10 11" key="2">
    <citation type="journal article" date="2016" name="Genome Announc.">
        <title>Complete Genome Sequence of Sphingopyxis macrogoltabida Strain 203N (NBRC 111659), a Polyethylene Glycol Degrader.</title>
        <authorList>
            <person name="Ohtsubo Y."/>
            <person name="Nonoyama S."/>
            <person name="Nagata Y."/>
            <person name="Numata M."/>
            <person name="Tsuchikane K."/>
            <person name="Hosoyama A."/>
            <person name="Yamazoe A."/>
            <person name="Tsuda M."/>
            <person name="Fujita N."/>
            <person name="Kawai F."/>
        </authorList>
    </citation>
    <scope>NUCLEOTIDE SEQUENCE [LARGE SCALE GENOMIC DNA]</scope>
    <source>
        <strain evidence="10 11">203N</strain>
    </source>
</reference>
<evidence type="ECO:0000259" key="9">
    <source>
        <dbReference type="PROSITE" id="PS51459"/>
    </source>
</evidence>
<keyword evidence="10" id="KW-0614">Plasmid</keyword>
<protein>
    <recommendedName>
        <fullName evidence="5">protein adenylyltransferase</fullName>
        <ecNumber evidence="5">2.7.7.108</ecNumber>
    </recommendedName>
</protein>
<evidence type="ECO:0000256" key="8">
    <source>
        <dbReference type="SAM" id="MobiDB-lite"/>
    </source>
</evidence>
<organism evidence="10 11">
    <name type="scientific">Sphingopyxis macrogoltabida</name>
    <name type="common">Sphingomonas macrogoltabidus</name>
    <dbReference type="NCBI Taxonomy" id="33050"/>
    <lineage>
        <taxon>Bacteria</taxon>
        <taxon>Pseudomonadati</taxon>
        <taxon>Pseudomonadota</taxon>
        <taxon>Alphaproteobacteria</taxon>
        <taxon>Sphingomonadales</taxon>
        <taxon>Sphingomonadaceae</taxon>
        <taxon>Sphingopyxis</taxon>
    </lineage>
</organism>
<comment type="catalytic activity">
    <reaction evidence="6">
        <text>L-threonyl-[protein] + ATP = 3-O-(5'-adenylyl)-L-threonyl-[protein] + diphosphate</text>
        <dbReference type="Rhea" id="RHEA:54292"/>
        <dbReference type="Rhea" id="RHEA-COMP:11060"/>
        <dbReference type="Rhea" id="RHEA-COMP:13847"/>
        <dbReference type="ChEBI" id="CHEBI:30013"/>
        <dbReference type="ChEBI" id="CHEBI:30616"/>
        <dbReference type="ChEBI" id="CHEBI:33019"/>
        <dbReference type="ChEBI" id="CHEBI:138113"/>
        <dbReference type="EC" id="2.7.7.108"/>
    </reaction>
</comment>
<dbReference type="KEGG" id="smaz:LH19_28305"/>
<reference evidence="11" key="1">
    <citation type="submission" date="2015-11" db="EMBL/GenBank/DDBJ databases">
        <title>Complete genome sequence of a polyethylene-glycol degrader Sphingopyxis macrogoltabida 203N (NBRC 111659).</title>
        <authorList>
            <person name="Yoshiyuki O."/>
            <person name="Shouta N."/>
            <person name="Nagata Y."/>
            <person name="Numata M."/>
            <person name="Tsuchikane K."/>
            <person name="Hosoyama A."/>
            <person name="Yamazoe A."/>
            <person name="Tsuda M."/>
            <person name="Fujita N."/>
            <person name="Kawai F."/>
        </authorList>
    </citation>
    <scope>NUCLEOTIDE SEQUENCE [LARGE SCALE GENOMIC DNA]</scope>
    <source>
        <strain evidence="11">203N</strain>
        <plasmid evidence="11">unnamed2</plasmid>
    </source>
</reference>
<evidence type="ECO:0000256" key="6">
    <source>
        <dbReference type="ARBA" id="ARBA00047939"/>
    </source>
</evidence>
<evidence type="ECO:0000256" key="3">
    <source>
        <dbReference type="ARBA" id="ARBA00022741"/>
    </source>
</evidence>
<dbReference type="SUPFAM" id="SSF140931">
    <property type="entry name" value="Fic-like"/>
    <property type="match status" value="1"/>
</dbReference>
<accession>A0AAC9AZM7</accession>
<dbReference type="Proteomes" id="UP000076088">
    <property type="component" value="Plasmid unnamed2"/>
</dbReference>